<sequence length="101" mass="11619">MESIFNEADNKKLIDRINRLTPASRALWGKMNVSQMLAHSQMPVKIAFEEIQLKGGLMGLLFGKMAKKKLTRDDAPLEKICQPLKKPKLRTDKILNWKKKN</sequence>
<evidence type="ECO:0000313" key="1">
    <source>
        <dbReference type="EMBL" id="MBK0378253.1"/>
    </source>
</evidence>
<gene>
    <name evidence="1" type="ORF">I5M19_02985</name>
</gene>
<dbReference type="AlphaFoldDB" id="A0A934PSP4"/>
<comment type="caution">
    <text evidence="1">The sequence shown here is derived from an EMBL/GenBank/DDBJ whole genome shotgun (WGS) entry which is preliminary data.</text>
</comment>
<keyword evidence="2" id="KW-1185">Reference proteome</keyword>
<proteinExistence type="predicted"/>
<dbReference type="Proteomes" id="UP000613193">
    <property type="component" value="Unassembled WGS sequence"/>
</dbReference>
<name>A0A934PSP4_9SPHI</name>
<dbReference type="EMBL" id="JAEHFW010000001">
    <property type="protein sequence ID" value="MBK0378253.1"/>
    <property type="molecule type" value="Genomic_DNA"/>
</dbReference>
<reference evidence="1" key="1">
    <citation type="submission" date="2020-12" db="EMBL/GenBank/DDBJ databases">
        <title>Bacterial novel species Mucilaginibacter sp. SD-g isolated from soil.</title>
        <authorList>
            <person name="Jung H.-Y."/>
        </authorList>
    </citation>
    <scope>NUCLEOTIDE SEQUENCE</scope>
    <source>
        <strain evidence="1">SD-g</strain>
    </source>
</reference>
<dbReference type="RefSeq" id="WP_200063871.1">
    <property type="nucleotide sequence ID" value="NZ_JAEHFW010000001.1"/>
</dbReference>
<organism evidence="1 2">
    <name type="scientific">Mucilaginibacter segetis</name>
    <dbReference type="NCBI Taxonomy" id="2793071"/>
    <lineage>
        <taxon>Bacteria</taxon>
        <taxon>Pseudomonadati</taxon>
        <taxon>Bacteroidota</taxon>
        <taxon>Sphingobacteriia</taxon>
        <taxon>Sphingobacteriales</taxon>
        <taxon>Sphingobacteriaceae</taxon>
        <taxon>Mucilaginibacter</taxon>
    </lineage>
</organism>
<accession>A0A934PSP4</accession>
<evidence type="ECO:0000313" key="2">
    <source>
        <dbReference type="Proteomes" id="UP000613193"/>
    </source>
</evidence>
<protein>
    <submittedName>
        <fullName evidence="1">Uncharacterized protein</fullName>
    </submittedName>
</protein>